<feature type="compositionally biased region" description="Low complexity" evidence="1">
    <location>
        <begin position="1"/>
        <end position="12"/>
    </location>
</feature>
<proteinExistence type="predicted"/>
<name>A0A4V4H424_MUSBA</name>
<dbReference type="Proteomes" id="UP000317650">
    <property type="component" value="Chromosome 6"/>
</dbReference>
<sequence length="124" mass="13392">MVSSSSSSSSSSLAGVGKTTIASNPNSSPDEKAARALEALMWPHDLDSTVSESSLSHLRDRYGIPKEFVLLAPEPDQRAYDPIPKGFALTLDAFDAELHLPLHPIITSCISWWRISPSQMAPNS</sequence>
<gene>
    <name evidence="2" type="ORF">C4D60_Mb06t20210</name>
</gene>
<evidence type="ECO:0000256" key="1">
    <source>
        <dbReference type="SAM" id="MobiDB-lite"/>
    </source>
</evidence>
<dbReference type="AlphaFoldDB" id="A0A4V4H424"/>
<comment type="caution">
    <text evidence="2">The sequence shown here is derived from an EMBL/GenBank/DDBJ whole genome shotgun (WGS) entry which is preliminary data.</text>
</comment>
<protein>
    <submittedName>
        <fullName evidence="2">Uncharacterized protein</fullName>
    </submittedName>
</protein>
<reference evidence="2 3" key="1">
    <citation type="journal article" date="2019" name="Nat. Plants">
        <title>Genome sequencing of Musa balbisiana reveals subgenome evolution and function divergence in polyploid bananas.</title>
        <authorList>
            <person name="Yao X."/>
        </authorList>
    </citation>
    <scope>NUCLEOTIDE SEQUENCE [LARGE SCALE GENOMIC DNA]</scope>
    <source>
        <strain evidence="3">cv. DH-PKW</strain>
        <tissue evidence="2">Leaves</tissue>
    </source>
</reference>
<keyword evidence="3" id="KW-1185">Reference proteome</keyword>
<dbReference type="STRING" id="52838.A0A4V4H424"/>
<dbReference type="EMBL" id="PYDT01000009">
    <property type="protein sequence ID" value="THU50436.1"/>
    <property type="molecule type" value="Genomic_DNA"/>
</dbReference>
<evidence type="ECO:0000313" key="3">
    <source>
        <dbReference type="Proteomes" id="UP000317650"/>
    </source>
</evidence>
<accession>A0A4V4H424</accession>
<organism evidence="2 3">
    <name type="scientific">Musa balbisiana</name>
    <name type="common">Banana</name>
    <dbReference type="NCBI Taxonomy" id="52838"/>
    <lineage>
        <taxon>Eukaryota</taxon>
        <taxon>Viridiplantae</taxon>
        <taxon>Streptophyta</taxon>
        <taxon>Embryophyta</taxon>
        <taxon>Tracheophyta</taxon>
        <taxon>Spermatophyta</taxon>
        <taxon>Magnoliopsida</taxon>
        <taxon>Liliopsida</taxon>
        <taxon>Zingiberales</taxon>
        <taxon>Musaceae</taxon>
        <taxon>Musa</taxon>
    </lineage>
</organism>
<feature type="region of interest" description="Disordered" evidence="1">
    <location>
        <begin position="1"/>
        <end position="31"/>
    </location>
</feature>
<evidence type="ECO:0000313" key="2">
    <source>
        <dbReference type="EMBL" id="THU50436.1"/>
    </source>
</evidence>